<dbReference type="AlphaFoldDB" id="A0A382F4M3"/>
<gene>
    <name evidence="1" type="ORF">METZ01_LOCUS210436</name>
</gene>
<proteinExistence type="predicted"/>
<dbReference type="EMBL" id="UINC01047825">
    <property type="protein sequence ID" value="SVB57582.1"/>
    <property type="molecule type" value="Genomic_DNA"/>
</dbReference>
<protein>
    <recommendedName>
        <fullName evidence="2">MobA-like NTP transferase domain-containing protein</fullName>
    </recommendedName>
</protein>
<accession>A0A382F4M3</accession>
<evidence type="ECO:0000313" key="1">
    <source>
        <dbReference type="EMBL" id="SVB57582.1"/>
    </source>
</evidence>
<organism evidence="1">
    <name type="scientific">marine metagenome</name>
    <dbReference type="NCBI Taxonomy" id="408172"/>
    <lineage>
        <taxon>unclassified sequences</taxon>
        <taxon>metagenomes</taxon>
        <taxon>ecological metagenomes</taxon>
    </lineage>
</organism>
<evidence type="ECO:0008006" key="2">
    <source>
        <dbReference type="Google" id="ProtNLM"/>
    </source>
</evidence>
<sequence length="64" mass="6961">MIILVPMGGKGSRFSKAGYKTNKASILTTDRHTGVKLPMVVCAMKDIPGINNSKNKIVCIDREL</sequence>
<feature type="non-terminal residue" evidence="1">
    <location>
        <position position="64"/>
    </location>
</feature>
<reference evidence="1" key="1">
    <citation type="submission" date="2018-05" db="EMBL/GenBank/DDBJ databases">
        <authorList>
            <person name="Lanie J.A."/>
            <person name="Ng W.-L."/>
            <person name="Kazmierczak K.M."/>
            <person name="Andrzejewski T.M."/>
            <person name="Davidsen T.M."/>
            <person name="Wayne K.J."/>
            <person name="Tettelin H."/>
            <person name="Glass J.I."/>
            <person name="Rusch D."/>
            <person name="Podicherti R."/>
            <person name="Tsui H.-C.T."/>
            <person name="Winkler M.E."/>
        </authorList>
    </citation>
    <scope>NUCLEOTIDE SEQUENCE</scope>
</reference>
<name>A0A382F4M3_9ZZZZ</name>